<feature type="region of interest" description="Disordered" evidence="1">
    <location>
        <begin position="108"/>
        <end position="138"/>
    </location>
</feature>
<proteinExistence type="predicted"/>
<evidence type="ECO:0000256" key="1">
    <source>
        <dbReference type="SAM" id="MobiDB-lite"/>
    </source>
</evidence>
<dbReference type="Proteomes" id="UP000821866">
    <property type="component" value="Chromosome 2"/>
</dbReference>
<reference evidence="2" key="2">
    <citation type="submission" date="2021-09" db="EMBL/GenBank/DDBJ databases">
        <authorList>
            <person name="Jia N."/>
            <person name="Wang J."/>
            <person name="Shi W."/>
            <person name="Du L."/>
            <person name="Sun Y."/>
            <person name="Zhan W."/>
            <person name="Jiang J."/>
            <person name="Wang Q."/>
            <person name="Zhang B."/>
            <person name="Ji P."/>
            <person name="Sakyi L.B."/>
            <person name="Cui X."/>
            <person name="Yuan T."/>
            <person name="Jiang B."/>
            <person name="Yang W."/>
            <person name="Lam T.T.-Y."/>
            <person name="Chang Q."/>
            <person name="Ding S."/>
            <person name="Wang X."/>
            <person name="Zhu J."/>
            <person name="Ruan X."/>
            <person name="Zhao L."/>
            <person name="Wei J."/>
            <person name="Que T."/>
            <person name="Du C."/>
            <person name="Cheng J."/>
            <person name="Dai P."/>
            <person name="Han X."/>
            <person name="Huang E."/>
            <person name="Gao Y."/>
            <person name="Liu J."/>
            <person name="Shao H."/>
            <person name="Ye R."/>
            <person name="Li L."/>
            <person name="Wei W."/>
            <person name="Wang X."/>
            <person name="Wang C."/>
            <person name="Huo Q."/>
            <person name="Li W."/>
            <person name="Guo W."/>
            <person name="Chen H."/>
            <person name="Chen S."/>
            <person name="Zhou L."/>
            <person name="Zhou L."/>
            <person name="Ni X."/>
            <person name="Tian J."/>
            <person name="Zhou Y."/>
            <person name="Sheng Y."/>
            <person name="Liu T."/>
            <person name="Pan Y."/>
            <person name="Xia L."/>
            <person name="Li J."/>
            <person name="Zhao F."/>
            <person name="Cao W."/>
        </authorList>
    </citation>
    <scope>NUCLEOTIDE SEQUENCE</scope>
    <source>
        <strain evidence="2">Rmic-2018</strain>
        <tissue evidence="2">Larvae</tissue>
    </source>
</reference>
<comment type="caution">
    <text evidence="2">The sequence shown here is derived from an EMBL/GenBank/DDBJ whole genome shotgun (WGS) entry which is preliminary data.</text>
</comment>
<accession>A0A9J6EG63</accession>
<evidence type="ECO:0000313" key="3">
    <source>
        <dbReference type="Proteomes" id="UP000821866"/>
    </source>
</evidence>
<keyword evidence="3" id="KW-1185">Reference proteome</keyword>
<protein>
    <submittedName>
        <fullName evidence="2">Uncharacterized protein</fullName>
    </submittedName>
</protein>
<feature type="region of interest" description="Disordered" evidence="1">
    <location>
        <begin position="1"/>
        <end position="55"/>
    </location>
</feature>
<evidence type="ECO:0000313" key="2">
    <source>
        <dbReference type="EMBL" id="KAH8033274.1"/>
    </source>
</evidence>
<gene>
    <name evidence="2" type="ORF">HPB51_008757</name>
</gene>
<dbReference type="EMBL" id="JABSTU010000004">
    <property type="protein sequence ID" value="KAH8033274.1"/>
    <property type="molecule type" value="Genomic_DNA"/>
</dbReference>
<sequence>MCSLDPSLWPLPAATDEFTSSTNSRERCHDDDGSDCDAPRKHAQPAPSSPCTDASDTCDAMPHTVHISANGGGMPQLSTAAWTPQLSQNPAATFLKQNPQPIVMNTARNKGKSKRCGPHGTPQIPNRPAVHAGTATASQPEYTQEAPHSASTAESSAPQATVPATENFTLVCSRGANQRARALAASPEIPVDPAVAGTILFKPSTPIGTFIPRSRLMLASALSSRHGVTKV</sequence>
<reference evidence="2" key="1">
    <citation type="journal article" date="2020" name="Cell">
        <title>Large-Scale Comparative Analyses of Tick Genomes Elucidate Their Genetic Diversity and Vector Capacities.</title>
        <authorList>
            <consortium name="Tick Genome and Microbiome Consortium (TIGMIC)"/>
            <person name="Jia N."/>
            <person name="Wang J."/>
            <person name="Shi W."/>
            <person name="Du L."/>
            <person name="Sun Y."/>
            <person name="Zhan W."/>
            <person name="Jiang J.F."/>
            <person name="Wang Q."/>
            <person name="Zhang B."/>
            <person name="Ji P."/>
            <person name="Bell-Sakyi L."/>
            <person name="Cui X.M."/>
            <person name="Yuan T.T."/>
            <person name="Jiang B.G."/>
            <person name="Yang W.F."/>
            <person name="Lam T.T."/>
            <person name="Chang Q.C."/>
            <person name="Ding S.J."/>
            <person name="Wang X.J."/>
            <person name="Zhu J.G."/>
            <person name="Ruan X.D."/>
            <person name="Zhao L."/>
            <person name="Wei J.T."/>
            <person name="Ye R.Z."/>
            <person name="Que T.C."/>
            <person name="Du C.H."/>
            <person name="Zhou Y.H."/>
            <person name="Cheng J.X."/>
            <person name="Dai P.F."/>
            <person name="Guo W.B."/>
            <person name="Han X.H."/>
            <person name="Huang E.J."/>
            <person name="Li L.F."/>
            <person name="Wei W."/>
            <person name="Gao Y.C."/>
            <person name="Liu J.Z."/>
            <person name="Shao H.Z."/>
            <person name="Wang X."/>
            <person name="Wang C.C."/>
            <person name="Yang T.C."/>
            <person name="Huo Q.B."/>
            <person name="Li W."/>
            <person name="Chen H.Y."/>
            <person name="Chen S.E."/>
            <person name="Zhou L.G."/>
            <person name="Ni X.B."/>
            <person name="Tian J.H."/>
            <person name="Sheng Y."/>
            <person name="Liu T."/>
            <person name="Pan Y.S."/>
            <person name="Xia L.Y."/>
            <person name="Li J."/>
            <person name="Zhao F."/>
            <person name="Cao W.C."/>
        </authorList>
    </citation>
    <scope>NUCLEOTIDE SEQUENCE</scope>
    <source>
        <strain evidence="2">Rmic-2018</strain>
    </source>
</reference>
<name>A0A9J6EG63_RHIMP</name>
<dbReference type="AlphaFoldDB" id="A0A9J6EG63"/>
<organism evidence="2 3">
    <name type="scientific">Rhipicephalus microplus</name>
    <name type="common">Cattle tick</name>
    <name type="synonym">Boophilus microplus</name>
    <dbReference type="NCBI Taxonomy" id="6941"/>
    <lineage>
        <taxon>Eukaryota</taxon>
        <taxon>Metazoa</taxon>
        <taxon>Ecdysozoa</taxon>
        <taxon>Arthropoda</taxon>
        <taxon>Chelicerata</taxon>
        <taxon>Arachnida</taxon>
        <taxon>Acari</taxon>
        <taxon>Parasitiformes</taxon>
        <taxon>Ixodida</taxon>
        <taxon>Ixodoidea</taxon>
        <taxon>Ixodidae</taxon>
        <taxon>Rhipicephalinae</taxon>
        <taxon>Rhipicephalus</taxon>
        <taxon>Boophilus</taxon>
    </lineage>
</organism>